<reference evidence="4 5" key="1">
    <citation type="submission" date="2019-05" db="EMBL/GenBank/DDBJ databases">
        <title>Emergence of the Ug99 lineage of the wheat stem rust pathogen through somatic hybridization.</title>
        <authorList>
            <person name="Li F."/>
            <person name="Upadhyaya N.M."/>
            <person name="Sperschneider J."/>
            <person name="Matny O."/>
            <person name="Nguyen-Phuc H."/>
            <person name="Mago R."/>
            <person name="Raley C."/>
            <person name="Miller M.E."/>
            <person name="Silverstein K.A.T."/>
            <person name="Henningsen E."/>
            <person name="Hirsch C.D."/>
            <person name="Visser B."/>
            <person name="Pretorius Z.A."/>
            <person name="Steffenson B.J."/>
            <person name="Schwessinger B."/>
            <person name="Dodds P.N."/>
            <person name="Figueroa M."/>
        </authorList>
    </citation>
    <scope>NUCLEOTIDE SEQUENCE [LARGE SCALE GENOMIC DNA]</scope>
    <source>
        <strain evidence="2">21-0</strain>
        <strain evidence="3 5">Ug99</strain>
    </source>
</reference>
<feature type="region of interest" description="Disordered" evidence="1">
    <location>
        <begin position="1"/>
        <end position="42"/>
    </location>
</feature>
<gene>
    <name evidence="2" type="ORF">PGT21_010395</name>
    <name evidence="3" type="ORF">PGTUg99_027728</name>
</gene>
<dbReference type="Proteomes" id="UP000324748">
    <property type="component" value="Unassembled WGS sequence"/>
</dbReference>
<proteinExistence type="predicted"/>
<feature type="compositionally biased region" description="Basic and acidic residues" evidence="1">
    <location>
        <begin position="7"/>
        <end position="21"/>
    </location>
</feature>
<evidence type="ECO:0000313" key="5">
    <source>
        <dbReference type="Proteomes" id="UP000325313"/>
    </source>
</evidence>
<dbReference type="EMBL" id="VSWC01000080">
    <property type="protein sequence ID" value="KAA1092661.1"/>
    <property type="molecule type" value="Genomic_DNA"/>
</dbReference>
<protein>
    <submittedName>
        <fullName evidence="3">Uncharacterized protein</fullName>
    </submittedName>
</protein>
<comment type="caution">
    <text evidence="3">The sequence shown here is derived from an EMBL/GenBank/DDBJ whole genome shotgun (WGS) entry which is preliminary data.</text>
</comment>
<sequence length="87" mass="9857">MNGFEDGNNRKESTRGNKLRIEGLFTNSNRSQDRSNQKAANSLDRIKLPKSICPELIDRSRTTRILESFDPVQQTPGCPCSKRFNGD</sequence>
<dbReference type="EMBL" id="VDEP01000373">
    <property type="protein sequence ID" value="KAA1093767.1"/>
    <property type="molecule type" value="Genomic_DNA"/>
</dbReference>
<accession>A0A5B0NWQ3</accession>
<keyword evidence="4" id="KW-1185">Reference proteome</keyword>
<name>A0A5B0NWQ3_PUCGR</name>
<evidence type="ECO:0000313" key="2">
    <source>
        <dbReference type="EMBL" id="KAA1092661.1"/>
    </source>
</evidence>
<dbReference type="Proteomes" id="UP000325313">
    <property type="component" value="Unassembled WGS sequence"/>
</dbReference>
<dbReference type="AlphaFoldDB" id="A0A5B0NWQ3"/>
<organism evidence="3 5">
    <name type="scientific">Puccinia graminis f. sp. tritici</name>
    <dbReference type="NCBI Taxonomy" id="56615"/>
    <lineage>
        <taxon>Eukaryota</taxon>
        <taxon>Fungi</taxon>
        <taxon>Dikarya</taxon>
        <taxon>Basidiomycota</taxon>
        <taxon>Pucciniomycotina</taxon>
        <taxon>Pucciniomycetes</taxon>
        <taxon>Pucciniales</taxon>
        <taxon>Pucciniaceae</taxon>
        <taxon>Puccinia</taxon>
    </lineage>
</organism>
<evidence type="ECO:0000313" key="4">
    <source>
        <dbReference type="Proteomes" id="UP000324748"/>
    </source>
</evidence>
<evidence type="ECO:0000313" key="3">
    <source>
        <dbReference type="EMBL" id="KAA1093767.1"/>
    </source>
</evidence>
<evidence type="ECO:0000256" key="1">
    <source>
        <dbReference type="SAM" id="MobiDB-lite"/>
    </source>
</evidence>